<proteinExistence type="predicted"/>
<comment type="caution">
    <text evidence="2">The sequence shown here is derived from an EMBL/GenBank/DDBJ whole genome shotgun (WGS) entry which is preliminary data.</text>
</comment>
<reference evidence="2" key="1">
    <citation type="journal article" date="2022" name="bioRxiv">
        <title>Sequencing and chromosome-scale assembly of the giantPleurodeles waltlgenome.</title>
        <authorList>
            <person name="Brown T."/>
            <person name="Elewa A."/>
            <person name="Iarovenko S."/>
            <person name="Subramanian E."/>
            <person name="Araus A.J."/>
            <person name="Petzold A."/>
            <person name="Susuki M."/>
            <person name="Suzuki K.-i.T."/>
            <person name="Hayashi T."/>
            <person name="Toyoda A."/>
            <person name="Oliveira C."/>
            <person name="Osipova E."/>
            <person name="Leigh N.D."/>
            <person name="Simon A."/>
            <person name="Yun M.H."/>
        </authorList>
    </citation>
    <scope>NUCLEOTIDE SEQUENCE</scope>
    <source>
        <strain evidence="2">20211129_DDA</strain>
        <tissue evidence="2">Liver</tissue>
    </source>
</reference>
<accession>A0AAV7NLS0</accession>
<evidence type="ECO:0000313" key="2">
    <source>
        <dbReference type="EMBL" id="KAJ1116982.1"/>
    </source>
</evidence>
<feature type="region of interest" description="Disordered" evidence="1">
    <location>
        <begin position="1"/>
        <end position="78"/>
    </location>
</feature>
<protein>
    <submittedName>
        <fullName evidence="2">Uncharacterized protein</fullName>
    </submittedName>
</protein>
<feature type="compositionally biased region" description="Basic and acidic residues" evidence="1">
    <location>
        <begin position="53"/>
        <end position="63"/>
    </location>
</feature>
<sequence length="101" mass="11310">METHDTVSADRTTRKGPEAAPTRGPNRIRRNPAAGAGRDGGEIEPRPLNAQKPVDDTDMDVRNKHQRLNQPDKSDEARSTGLLHYSCAFLQFFYCRHGEAH</sequence>
<dbReference type="Proteomes" id="UP001066276">
    <property type="component" value="Chromosome 8"/>
</dbReference>
<name>A0AAV7NLS0_PLEWA</name>
<organism evidence="2 3">
    <name type="scientific">Pleurodeles waltl</name>
    <name type="common">Iberian ribbed newt</name>
    <dbReference type="NCBI Taxonomy" id="8319"/>
    <lineage>
        <taxon>Eukaryota</taxon>
        <taxon>Metazoa</taxon>
        <taxon>Chordata</taxon>
        <taxon>Craniata</taxon>
        <taxon>Vertebrata</taxon>
        <taxon>Euteleostomi</taxon>
        <taxon>Amphibia</taxon>
        <taxon>Batrachia</taxon>
        <taxon>Caudata</taxon>
        <taxon>Salamandroidea</taxon>
        <taxon>Salamandridae</taxon>
        <taxon>Pleurodelinae</taxon>
        <taxon>Pleurodeles</taxon>
    </lineage>
</organism>
<gene>
    <name evidence="2" type="ORF">NDU88_005183</name>
</gene>
<dbReference type="AlphaFoldDB" id="A0AAV7NLS0"/>
<keyword evidence="3" id="KW-1185">Reference proteome</keyword>
<evidence type="ECO:0000313" key="3">
    <source>
        <dbReference type="Proteomes" id="UP001066276"/>
    </source>
</evidence>
<evidence type="ECO:0000256" key="1">
    <source>
        <dbReference type="SAM" id="MobiDB-lite"/>
    </source>
</evidence>
<dbReference type="EMBL" id="JANPWB010000012">
    <property type="protein sequence ID" value="KAJ1116982.1"/>
    <property type="molecule type" value="Genomic_DNA"/>
</dbReference>
<feature type="compositionally biased region" description="Basic and acidic residues" evidence="1">
    <location>
        <begin position="1"/>
        <end position="17"/>
    </location>
</feature>